<reference evidence="3" key="1">
    <citation type="submission" date="2025-08" db="UniProtKB">
        <authorList>
            <consortium name="Ensembl"/>
        </authorList>
    </citation>
    <scope>IDENTIFICATION</scope>
</reference>
<dbReference type="PANTHER" id="PTHR15817:SF2">
    <property type="entry name" value="SIMILAR TO RIKEN CDNA 2300002M23"/>
    <property type="match status" value="1"/>
</dbReference>
<evidence type="ECO:0000256" key="2">
    <source>
        <dbReference type="SAM" id="SignalP"/>
    </source>
</evidence>
<dbReference type="Proteomes" id="UP000694422">
    <property type="component" value="Unplaced"/>
</dbReference>
<evidence type="ECO:0000313" key="3">
    <source>
        <dbReference type="Ensembl" id="ENSSDAP00000004389.1"/>
    </source>
</evidence>
<feature type="region of interest" description="Disordered" evidence="1">
    <location>
        <begin position="147"/>
        <end position="173"/>
    </location>
</feature>
<protein>
    <submittedName>
        <fullName evidence="3">Chromosome 6 open reading frame 15</fullName>
    </submittedName>
</protein>
<feature type="region of interest" description="Disordered" evidence="1">
    <location>
        <begin position="47"/>
        <end position="103"/>
    </location>
</feature>
<accession>A0A8C9P9X4</accession>
<feature type="compositionally biased region" description="Polar residues" evidence="1">
    <location>
        <begin position="163"/>
        <end position="173"/>
    </location>
</feature>
<keyword evidence="4" id="KW-1185">Reference proteome</keyword>
<dbReference type="Pfam" id="PF15809">
    <property type="entry name" value="STG"/>
    <property type="match status" value="1"/>
</dbReference>
<dbReference type="GO" id="GO:0031012">
    <property type="term" value="C:extracellular matrix"/>
    <property type="evidence" value="ECO:0007669"/>
    <property type="project" value="TreeGrafter"/>
</dbReference>
<reference evidence="3" key="2">
    <citation type="submission" date="2025-09" db="UniProtKB">
        <authorList>
            <consortium name="Ensembl"/>
        </authorList>
    </citation>
    <scope>IDENTIFICATION</scope>
</reference>
<evidence type="ECO:0000313" key="4">
    <source>
        <dbReference type="Proteomes" id="UP000694422"/>
    </source>
</evidence>
<organism evidence="3 4">
    <name type="scientific">Spermophilus dauricus</name>
    <name type="common">Daurian ground squirrel</name>
    <dbReference type="NCBI Taxonomy" id="99837"/>
    <lineage>
        <taxon>Eukaryota</taxon>
        <taxon>Metazoa</taxon>
        <taxon>Chordata</taxon>
        <taxon>Craniata</taxon>
        <taxon>Vertebrata</taxon>
        <taxon>Euteleostomi</taxon>
        <taxon>Mammalia</taxon>
        <taxon>Eutheria</taxon>
        <taxon>Euarchontoglires</taxon>
        <taxon>Glires</taxon>
        <taxon>Rodentia</taxon>
        <taxon>Sciuromorpha</taxon>
        <taxon>Sciuridae</taxon>
        <taxon>Xerinae</taxon>
        <taxon>Marmotini</taxon>
        <taxon>Spermophilus</taxon>
    </lineage>
</organism>
<dbReference type="GO" id="GO:0030198">
    <property type="term" value="P:extracellular matrix organization"/>
    <property type="evidence" value="ECO:0007669"/>
    <property type="project" value="TreeGrafter"/>
</dbReference>
<name>A0A8C9P9X4_SPEDA</name>
<feature type="signal peptide" evidence="2">
    <location>
        <begin position="1"/>
        <end position="26"/>
    </location>
</feature>
<dbReference type="InterPro" id="IPR026135">
    <property type="entry name" value="C6orf15"/>
</dbReference>
<feature type="chain" id="PRO_5034515746" evidence="2">
    <location>
        <begin position="27"/>
        <end position="324"/>
    </location>
</feature>
<evidence type="ECO:0000256" key="1">
    <source>
        <dbReference type="SAM" id="MobiDB-lite"/>
    </source>
</evidence>
<dbReference type="PANTHER" id="PTHR15817">
    <property type="entry name" value="STG PROTEIN"/>
    <property type="match status" value="1"/>
</dbReference>
<dbReference type="Ensembl" id="ENSSDAT00000005046.1">
    <property type="protein sequence ID" value="ENSSDAP00000004389.1"/>
    <property type="gene ID" value="ENSSDAG00000004140.1"/>
</dbReference>
<sequence>MLARVAGSWAPLGLLLVCLHLPGFFARSIGAMEEKVSPHLGTNLPLLGQPSFTGPTNYAHPQPKPNSGSNDLEGVPLKPNVSPPDGSQPAGGSGVRRWPPSWGPPLGFWPSEDPWQVMDAANEDQLGEMPPEGLPYLSSAGAVPLGGRPLSVASSTHPEEPSSEISLLQQDSESRQLPRSNLLGAQRQALSQHPFWSLIHRLLPGLPWGTLNPGVSWGGGGPGTGWGTRPIARPSGTWGIHNQFPGSIWGNINRYPGSIWGNINRYPGTSWGNINRYPGTSWGNIHLHPGINNRFPPGVLHPPGLSWNTPAGFPNPQNPVEQWE</sequence>
<keyword evidence="2" id="KW-0732">Signal</keyword>
<dbReference type="AlphaFoldDB" id="A0A8C9P9X4"/>
<proteinExistence type="predicted"/>